<keyword evidence="7" id="KW-1185">Reference proteome</keyword>
<dbReference type="SUPFAM" id="SSF51419">
    <property type="entry name" value="PLP-binding barrel"/>
    <property type="match status" value="1"/>
</dbReference>
<feature type="domain" description="Alanine racemase N-terminal" evidence="5">
    <location>
        <begin position="12"/>
        <end position="229"/>
    </location>
</feature>
<organism evidence="6 7">
    <name type="scientific">Ketobacter alkanivorans</name>
    <dbReference type="NCBI Taxonomy" id="1917421"/>
    <lineage>
        <taxon>Bacteria</taxon>
        <taxon>Pseudomonadati</taxon>
        <taxon>Pseudomonadota</taxon>
        <taxon>Gammaproteobacteria</taxon>
        <taxon>Pseudomonadales</taxon>
        <taxon>Ketobacteraceae</taxon>
        <taxon>Ketobacter</taxon>
    </lineage>
</organism>
<dbReference type="KEGG" id="kak:Kalk_12910"/>
<dbReference type="RefSeq" id="WP_101894644.1">
    <property type="nucleotide sequence ID" value="NZ_CP022684.1"/>
</dbReference>
<evidence type="ECO:0000313" key="7">
    <source>
        <dbReference type="Proteomes" id="UP000235116"/>
    </source>
</evidence>
<feature type="modified residue" description="N6-(pyridoxal phosphate)lysine" evidence="2 3">
    <location>
        <position position="35"/>
    </location>
</feature>
<gene>
    <name evidence="6" type="ORF">Kalk_12910</name>
</gene>
<dbReference type="HAMAP" id="MF_02087">
    <property type="entry name" value="PLP_homeostasis"/>
    <property type="match status" value="1"/>
</dbReference>
<comment type="similarity">
    <text evidence="2 4">Belongs to the pyridoxal phosphate-binding protein YggS/PROSC family.</text>
</comment>
<dbReference type="PANTHER" id="PTHR10146">
    <property type="entry name" value="PROLINE SYNTHETASE CO-TRANSCRIBED BACTERIAL HOMOLOG PROTEIN"/>
    <property type="match status" value="1"/>
</dbReference>
<dbReference type="Proteomes" id="UP000235116">
    <property type="component" value="Chromosome"/>
</dbReference>
<sequence length="230" mass="25625">MTNDLQQRFQQVIQHIRDAAARLGKPEPTLLAVSKKHPSDAIRTLYDLGQRDFGESYWQEAESKLADLNDLDIVWHFIGPIQSNKTRPIAEHFDWVHSIDREKVARRLSEQRPAHLPPLKVCLQVNIDHEDTKSGVPPEQVLPLARAVSGLPNLHLAGLMCIPSRVQAAGEDETPQRAAFHRLALLKQQLEEAGITTQALSMGMSDDLEAAIAEGSTLVRVGTALFGERR</sequence>
<dbReference type="OrthoDB" id="9804072at2"/>
<dbReference type="NCBIfam" id="TIGR00044">
    <property type="entry name" value="YggS family pyridoxal phosphate-dependent enzyme"/>
    <property type="match status" value="1"/>
</dbReference>
<dbReference type="InterPro" id="IPR011078">
    <property type="entry name" value="PyrdxlP_homeostasis"/>
</dbReference>
<dbReference type="InterPro" id="IPR029066">
    <property type="entry name" value="PLP-binding_barrel"/>
</dbReference>
<evidence type="ECO:0000256" key="3">
    <source>
        <dbReference type="PIRSR" id="PIRSR004848-1"/>
    </source>
</evidence>
<dbReference type="Pfam" id="PF01168">
    <property type="entry name" value="Ala_racemase_N"/>
    <property type="match status" value="1"/>
</dbReference>
<evidence type="ECO:0000256" key="4">
    <source>
        <dbReference type="RuleBase" id="RU004514"/>
    </source>
</evidence>
<evidence type="ECO:0000256" key="1">
    <source>
        <dbReference type="ARBA" id="ARBA00022898"/>
    </source>
</evidence>
<proteinExistence type="inferred from homology"/>
<evidence type="ECO:0000256" key="2">
    <source>
        <dbReference type="HAMAP-Rule" id="MF_02087"/>
    </source>
</evidence>
<dbReference type="CDD" id="cd06824">
    <property type="entry name" value="PLPDE_III_Yggs_like"/>
    <property type="match status" value="1"/>
</dbReference>
<protein>
    <recommendedName>
        <fullName evidence="2">Pyridoxal phosphate homeostasis protein</fullName>
        <shortName evidence="2">PLP homeostasis protein</shortName>
    </recommendedName>
</protein>
<evidence type="ECO:0000313" key="6">
    <source>
        <dbReference type="EMBL" id="AUM13266.1"/>
    </source>
</evidence>
<dbReference type="InterPro" id="IPR001608">
    <property type="entry name" value="Ala_racemase_N"/>
</dbReference>
<dbReference type="GO" id="GO:0030170">
    <property type="term" value="F:pyridoxal phosphate binding"/>
    <property type="evidence" value="ECO:0007669"/>
    <property type="project" value="UniProtKB-UniRule"/>
</dbReference>
<dbReference type="PANTHER" id="PTHR10146:SF14">
    <property type="entry name" value="PYRIDOXAL PHOSPHATE HOMEOSTASIS PROTEIN"/>
    <property type="match status" value="1"/>
</dbReference>
<dbReference type="EMBL" id="CP022684">
    <property type="protein sequence ID" value="AUM13266.1"/>
    <property type="molecule type" value="Genomic_DNA"/>
</dbReference>
<dbReference type="AlphaFoldDB" id="A0A2K9LLN7"/>
<comment type="cofactor">
    <cofactor evidence="3">
        <name>pyridoxal 5'-phosphate</name>
        <dbReference type="ChEBI" id="CHEBI:597326"/>
    </cofactor>
</comment>
<evidence type="ECO:0000259" key="5">
    <source>
        <dbReference type="Pfam" id="PF01168"/>
    </source>
</evidence>
<dbReference type="Gene3D" id="3.20.20.10">
    <property type="entry name" value="Alanine racemase"/>
    <property type="match status" value="1"/>
</dbReference>
<dbReference type="FunFam" id="3.20.20.10:FF:000018">
    <property type="entry name" value="Pyridoxal phosphate homeostasis protein"/>
    <property type="match status" value="1"/>
</dbReference>
<accession>A0A2K9LLN7</accession>
<dbReference type="PIRSF" id="PIRSF004848">
    <property type="entry name" value="YBL036c_PLPDEIII"/>
    <property type="match status" value="1"/>
</dbReference>
<name>A0A2K9LLN7_9GAMM</name>
<dbReference type="PROSITE" id="PS01211">
    <property type="entry name" value="UPF0001"/>
    <property type="match status" value="1"/>
</dbReference>
<comment type="function">
    <text evidence="2">Pyridoxal 5'-phosphate (PLP)-binding protein, which is involved in PLP homeostasis.</text>
</comment>
<keyword evidence="1 2" id="KW-0663">Pyridoxal phosphate</keyword>
<reference evidence="7" key="1">
    <citation type="submission" date="2017-08" db="EMBL/GenBank/DDBJ databases">
        <title>Direct submision.</title>
        <authorList>
            <person name="Kim S.-J."/>
            <person name="Rhee S.-K."/>
        </authorList>
    </citation>
    <scope>NUCLEOTIDE SEQUENCE [LARGE SCALE GENOMIC DNA]</scope>
    <source>
        <strain evidence="7">GI5</strain>
    </source>
</reference>